<dbReference type="CDD" id="cd05237">
    <property type="entry name" value="UDP_invert_4-6DH_SDR_e"/>
    <property type="match status" value="1"/>
</dbReference>
<keyword evidence="2" id="KW-1133">Transmembrane helix</keyword>
<feature type="transmembrane region" description="Helical" evidence="2">
    <location>
        <begin position="17"/>
        <end position="39"/>
    </location>
</feature>
<gene>
    <name evidence="4" type="ORF">N5C10_00385</name>
</gene>
<dbReference type="Gene3D" id="3.40.50.720">
    <property type="entry name" value="NAD(P)-binding Rossmann-like Domain"/>
    <property type="match status" value="2"/>
</dbReference>
<protein>
    <submittedName>
        <fullName evidence="4">Polysaccharide biosynthesis protein</fullName>
    </submittedName>
</protein>
<feature type="domain" description="Polysaccharide biosynthesis protein CapD-like" evidence="3">
    <location>
        <begin position="286"/>
        <end position="573"/>
    </location>
</feature>
<feature type="transmembrane region" description="Helical" evidence="2">
    <location>
        <begin position="82"/>
        <end position="101"/>
    </location>
</feature>
<feature type="transmembrane region" description="Helical" evidence="2">
    <location>
        <begin position="51"/>
        <end position="75"/>
    </location>
</feature>
<dbReference type="PANTHER" id="PTHR43318:SF1">
    <property type="entry name" value="POLYSACCHARIDE BIOSYNTHESIS PROTEIN EPSC-RELATED"/>
    <property type="match status" value="1"/>
</dbReference>
<evidence type="ECO:0000259" key="3">
    <source>
        <dbReference type="Pfam" id="PF02719"/>
    </source>
</evidence>
<accession>A0AA42MQD7</accession>
<dbReference type="SUPFAM" id="SSF51735">
    <property type="entry name" value="NAD(P)-binding Rossmann-fold domains"/>
    <property type="match status" value="2"/>
</dbReference>
<dbReference type="PANTHER" id="PTHR43318">
    <property type="entry name" value="UDP-N-ACETYLGLUCOSAMINE 4,6-DEHYDRATASE"/>
    <property type="match status" value="1"/>
</dbReference>
<proteinExistence type="inferred from homology"/>
<dbReference type="InterPro" id="IPR051203">
    <property type="entry name" value="Polysaccharide_Synthase-Rel"/>
</dbReference>
<dbReference type="RefSeq" id="WP_279668161.1">
    <property type="nucleotide sequence ID" value="NZ_JAOCBE010000001.1"/>
</dbReference>
<comment type="caution">
    <text evidence="4">The sequence shown here is derived from an EMBL/GenBank/DDBJ whole genome shotgun (WGS) entry which is preliminary data.</text>
</comment>
<dbReference type="InterPro" id="IPR036291">
    <property type="entry name" value="NAD(P)-bd_dom_sf"/>
</dbReference>
<evidence type="ECO:0000313" key="4">
    <source>
        <dbReference type="EMBL" id="MDH0967798.1"/>
    </source>
</evidence>
<dbReference type="EMBL" id="JAOCBE010000001">
    <property type="protein sequence ID" value="MDH0967798.1"/>
    <property type="molecule type" value="Genomic_DNA"/>
</dbReference>
<dbReference type="AlphaFoldDB" id="A0AA42MQD7"/>
<dbReference type="Pfam" id="PF13727">
    <property type="entry name" value="CoA_binding_3"/>
    <property type="match status" value="1"/>
</dbReference>
<comment type="similarity">
    <text evidence="1">Belongs to the polysaccharide synthase family.</text>
</comment>
<name>A0AA42MQD7_ACIJO</name>
<sequence length="624" mass="69163">MKSIIEPVVESPRLVKLAFLIVLDFCIFPVLLWLCYAIRQFDLGAEVVPNLAFGSVWASVIAVVSLFIFGVYRFIVRTYSELFMFKLGLGTALTVVGLYALAYFTDAFIPTSIPLMFGFLMFAWVWFSRGFIRFIVRSYLQADVQKKRVAIYGAGNAGQQIAAALYSSDEHLPVLFIDDNPSLTGQQLGRLKVYNADSALKLLAKKNVDEILIALPSVGRMRKSEIVKFLEPAHIKITEIPGLTKLVDGEIRVSDIQEVDIIDLLGRDPVPPVPELLAKNIQNKMVLVTGAGGSIGSELCRQIVKNKPKALVIYELTEFALYSIDKELRLTSDVTIIPILGSVLDQAKLERVMEQYRVQTVYHAAAYKHVPLVECNPLAGLKNNAIGTAFSLNAAVKTGVETFVLISTDKAVRPTNVMGASKRMAELYCQAMAEAQDQTQISIVRFGNVLGSSGSVVPLFKQQIAKGGPITVTHPEVTRYFMTIPEASQLVIQAGALGQGGDVFLLDMGEPVRIQDLARQMIALSGLKVRETGSQEGDIEIQYSGLRPGEKLYEELLIDADNTEVTQHSRILRSYEKMYPLDELLMVFERMHDLTAIQSDIDWALAQLEHYVDGYVRGTEIKVN</sequence>
<dbReference type="Proteomes" id="UP001159915">
    <property type="component" value="Unassembled WGS sequence"/>
</dbReference>
<dbReference type="Pfam" id="PF02719">
    <property type="entry name" value="Polysacc_synt_2"/>
    <property type="match status" value="1"/>
</dbReference>
<evidence type="ECO:0000256" key="2">
    <source>
        <dbReference type="SAM" id="Phobius"/>
    </source>
</evidence>
<keyword evidence="2" id="KW-0812">Transmembrane</keyword>
<organism evidence="4 5">
    <name type="scientific">Acinetobacter johnsonii</name>
    <dbReference type="NCBI Taxonomy" id="40214"/>
    <lineage>
        <taxon>Bacteria</taxon>
        <taxon>Pseudomonadati</taxon>
        <taxon>Pseudomonadota</taxon>
        <taxon>Gammaproteobacteria</taxon>
        <taxon>Moraxellales</taxon>
        <taxon>Moraxellaceae</taxon>
        <taxon>Acinetobacter</taxon>
    </lineage>
</organism>
<dbReference type="InterPro" id="IPR003869">
    <property type="entry name" value="Polysac_CapD-like"/>
</dbReference>
<keyword evidence="2" id="KW-0472">Membrane</keyword>
<evidence type="ECO:0000313" key="5">
    <source>
        <dbReference type="Proteomes" id="UP001159915"/>
    </source>
</evidence>
<feature type="transmembrane region" description="Helical" evidence="2">
    <location>
        <begin position="107"/>
        <end position="127"/>
    </location>
</feature>
<reference evidence="4" key="1">
    <citation type="submission" date="2022-09" db="EMBL/GenBank/DDBJ databases">
        <title>Intensive care unit water sources are persistently colonized with multi-drug resistant bacteria and are the site of extensive horizontal gene transfer of antibiotic resistance genes.</title>
        <authorList>
            <person name="Diorio-Toth L."/>
        </authorList>
    </citation>
    <scope>NUCLEOTIDE SEQUENCE</scope>
    <source>
        <strain evidence="4">GD03920</strain>
    </source>
</reference>
<evidence type="ECO:0000256" key="1">
    <source>
        <dbReference type="ARBA" id="ARBA00007430"/>
    </source>
</evidence>